<evidence type="ECO:0008006" key="9">
    <source>
        <dbReference type="Google" id="ProtNLM"/>
    </source>
</evidence>
<gene>
    <name evidence="7" type="ORF">DESAMIL20_1861</name>
</gene>
<accession>A0A1X4XXQ9</accession>
<dbReference type="InterPro" id="IPR012899">
    <property type="entry name" value="LTXXQ"/>
</dbReference>
<dbReference type="InterPro" id="IPR052211">
    <property type="entry name" value="Cpx_auxiliary_protein"/>
</dbReference>
<dbReference type="GO" id="GO:0030288">
    <property type="term" value="C:outer membrane-bounded periplasmic space"/>
    <property type="evidence" value="ECO:0007669"/>
    <property type="project" value="TreeGrafter"/>
</dbReference>
<dbReference type="AlphaFoldDB" id="A0A1X4XXQ9"/>
<feature type="signal peptide" evidence="6">
    <location>
        <begin position="1"/>
        <end position="23"/>
    </location>
</feature>
<feature type="coiled-coil region" evidence="5">
    <location>
        <begin position="146"/>
        <end position="173"/>
    </location>
</feature>
<dbReference type="PANTHER" id="PTHR38102">
    <property type="entry name" value="PERIPLASMIC CHAPERONE SPY"/>
    <property type="match status" value="1"/>
</dbReference>
<reference evidence="7 8" key="1">
    <citation type="journal article" date="2017" name="Front. Microbiol.">
        <title>Genome Sequence of Desulfurella amilsii Strain TR1 and Comparative Genomics of Desulfurellaceae Family.</title>
        <authorList>
            <person name="Florentino A.P."/>
            <person name="Stams A.J."/>
            <person name="Sanchez-Andrea I."/>
        </authorList>
    </citation>
    <scope>NUCLEOTIDE SEQUENCE [LARGE SCALE GENOMIC DNA]</scope>
    <source>
        <strain evidence="7 8">TR1</strain>
    </source>
</reference>
<sequence length="175" mass="19796">MKKTVVSALLAATLLGSSFSASFAGGFGAMAAPGGFGTHCSGGLGYNARGGFGYQYMQKELNLTPSQIQQIEQLRQEGFQKFAKQQSNYKMPMYDAIASGSFNKKVFIEESEQNARLRAQDRANHLERFFNILTPQQKQKFVELQKERMQFALKNMENRQQMLQDRINYLKSNVQ</sequence>
<keyword evidence="3 6" id="KW-0732">Signal</keyword>
<evidence type="ECO:0000256" key="4">
    <source>
        <dbReference type="ARBA" id="ARBA00022764"/>
    </source>
</evidence>
<evidence type="ECO:0000256" key="3">
    <source>
        <dbReference type="ARBA" id="ARBA00022729"/>
    </source>
</evidence>
<proteinExistence type="inferred from homology"/>
<keyword evidence="4" id="KW-0574">Periplasm</keyword>
<dbReference type="STRING" id="1562698.DESAMIL20_1861"/>
<evidence type="ECO:0000256" key="5">
    <source>
        <dbReference type="SAM" id="Coils"/>
    </source>
</evidence>
<name>A0A1X4XXQ9_9BACT</name>
<evidence type="ECO:0000313" key="7">
    <source>
        <dbReference type="EMBL" id="OSS42308.1"/>
    </source>
</evidence>
<evidence type="ECO:0000256" key="1">
    <source>
        <dbReference type="ARBA" id="ARBA00004418"/>
    </source>
</evidence>
<dbReference type="PANTHER" id="PTHR38102:SF1">
    <property type="entry name" value="PERIPLASMIC CHAPERONE SPY"/>
    <property type="match status" value="1"/>
</dbReference>
<evidence type="ECO:0000256" key="6">
    <source>
        <dbReference type="SAM" id="SignalP"/>
    </source>
</evidence>
<organism evidence="7 8">
    <name type="scientific">Desulfurella amilsii</name>
    <dbReference type="NCBI Taxonomy" id="1562698"/>
    <lineage>
        <taxon>Bacteria</taxon>
        <taxon>Pseudomonadati</taxon>
        <taxon>Campylobacterota</taxon>
        <taxon>Desulfurellia</taxon>
        <taxon>Desulfurellales</taxon>
        <taxon>Desulfurellaceae</taxon>
        <taxon>Desulfurella</taxon>
    </lineage>
</organism>
<evidence type="ECO:0000313" key="8">
    <source>
        <dbReference type="Proteomes" id="UP000194141"/>
    </source>
</evidence>
<dbReference type="EMBL" id="MDSU01000018">
    <property type="protein sequence ID" value="OSS42308.1"/>
    <property type="molecule type" value="Genomic_DNA"/>
</dbReference>
<dbReference type="GO" id="GO:0051082">
    <property type="term" value="F:unfolded protein binding"/>
    <property type="evidence" value="ECO:0007669"/>
    <property type="project" value="TreeGrafter"/>
</dbReference>
<protein>
    <recommendedName>
        <fullName evidence="9">P pilus assembly/Cpx signaling pathway, periplasmic inhibitor/zinc-resistance associated protein</fullName>
    </recommendedName>
</protein>
<comment type="similarity">
    <text evidence="2">Belongs to the CpxP/Spy family.</text>
</comment>
<keyword evidence="5" id="KW-0175">Coiled coil</keyword>
<dbReference type="RefSeq" id="WP_086034563.1">
    <property type="nucleotide sequence ID" value="NZ_MDSU01000018.1"/>
</dbReference>
<keyword evidence="8" id="KW-1185">Reference proteome</keyword>
<dbReference type="Gene3D" id="1.20.120.1490">
    <property type="match status" value="1"/>
</dbReference>
<dbReference type="Pfam" id="PF07813">
    <property type="entry name" value="LTXXQ"/>
    <property type="match status" value="1"/>
</dbReference>
<dbReference type="Proteomes" id="UP000194141">
    <property type="component" value="Unassembled WGS sequence"/>
</dbReference>
<evidence type="ECO:0000256" key="2">
    <source>
        <dbReference type="ARBA" id="ARBA00008441"/>
    </source>
</evidence>
<feature type="chain" id="PRO_5012643089" description="P pilus assembly/Cpx signaling pathway, periplasmic inhibitor/zinc-resistance associated protein" evidence="6">
    <location>
        <begin position="24"/>
        <end position="175"/>
    </location>
</feature>
<comment type="caution">
    <text evidence="7">The sequence shown here is derived from an EMBL/GenBank/DDBJ whole genome shotgun (WGS) entry which is preliminary data.</text>
</comment>
<dbReference type="OrthoDB" id="5521120at2"/>
<comment type="subcellular location">
    <subcellularLocation>
        <location evidence="1">Periplasm</location>
    </subcellularLocation>
</comment>